<accession>A0A517RFU3</accession>
<evidence type="ECO:0000256" key="4">
    <source>
        <dbReference type="ARBA" id="ARBA00022989"/>
    </source>
</evidence>
<evidence type="ECO:0000256" key="7">
    <source>
        <dbReference type="ARBA" id="ARBA00023180"/>
    </source>
</evidence>
<keyword evidence="4" id="KW-1133">Transmembrane helix</keyword>
<evidence type="ECO:0000313" key="9">
    <source>
        <dbReference type="Proteomes" id="UP000317171"/>
    </source>
</evidence>
<dbReference type="InterPro" id="IPR018011">
    <property type="entry name" value="Carb_sulfotrans_8-10"/>
</dbReference>
<dbReference type="GO" id="GO:0016020">
    <property type="term" value="C:membrane"/>
    <property type="evidence" value="ECO:0007669"/>
    <property type="project" value="InterPro"/>
</dbReference>
<keyword evidence="9" id="KW-1185">Reference proteome</keyword>
<dbReference type="PANTHER" id="PTHR12137:SF54">
    <property type="entry name" value="CARBOHYDRATE SULFOTRANSFERASE"/>
    <property type="match status" value="1"/>
</dbReference>
<proteinExistence type="predicted"/>
<evidence type="ECO:0000256" key="6">
    <source>
        <dbReference type="ARBA" id="ARBA00023136"/>
    </source>
</evidence>
<dbReference type="RefSeq" id="WP_145216505.1">
    <property type="nucleotide sequence ID" value="NZ_CP036269.1"/>
</dbReference>
<dbReference type="GO" id="GO:0016051">
    <property type="term" value="P:carbohydrate biosynthetic process"/>
    <property type="evidence" value="ECO:0007669"/>
    <property type="project" value="InterPro"/>
</dbReference>
<organism evidence="8 9">
    <name type="scientific">Gimesia alba</name>
    <dbReference type="NCBI Taxonomy" id="2527973"/>
    <lineage>
        <taxon>Bacteria</taxon>
        <taxon>Pseudomonadati</taxon>
        <taxon>Planctomycetota</taxon>
        <taxon>Planctomycetia</taxon>
        <taxon>Planctomycetales</taxon>
        <taxon>Planctomycetaceae</taxon>
        <taxon>Gimesia</taxon>
    </lineage>
</organism>
<dbReference type="PANTHER" id="PTHR12137">
    <property type="entry name" value="CARBOHYDRATE SULFOTRANSFERASE"/>
    <property type="match status" value="1"/>
</dbReference>
<comment type="subcellular location">
    <subcellularLocation>
        <location evidence="1">Golgi apparatus membrane</location>
        <topology evidence="1">Single-pass type II membrane protein</topology>
    </subcellularLocation>
</comment>
<keyword evidence="6" id="KW-0472">Membrane</keyword>
<dbReference type="OrthoDB" id="288532at2"/>
<gene>
    <name evidence="8" type="ORF">Pan241w_28410</name>
</gene>
<dbReference type="InterPro" id="IPR027417">
    <property type="entry name" value="P-loop_NTPase"/>
</dbReference>
<keyword evidence="3" id="KW-0812">Transmembrane</keyword>
<keyword evidence="2 8" id="KW-0808">Transferase</keyword>
<keyword evidence="5" id="KW-0333">Golgi apparatus</keyword>
<evidence type="ECO:0000313" key="8">
    <source>
        <dbReference type="EMBL" id="QDT42752.1"/>
    </source>
</evidence>
<dbReference type="SUPFAM" id="SSF52540">
    <property type="entry name" value="P-loop containing nucleoside triphosphate hydrolases"/>
    <property type="match status" value="1"/>
</dbReference>
<sequence>MKFSPQRTGLADYLRAHEHPGGIIVSDKHKFLYMKPAKTAGTSILRECLQSHPLGLFNVKDDPKRFQEWINAIRDEELEEYFIFAVARNPWDRVVSIASYFKIPVRDFINRIDFHWQNKAIKYHSLPISSYTHHDGHPFVDFVCRFETLQPDMDQVFDQLKIKREKLPITNQSEHAHYSTYYTEQEIKKVAALYQHDIDYFGYCFGQTV</sequence>
<dbReference type="Pfam" id="PF03567">
    <property type="entry name" value="Sulfotransfer_2"/>
    <property type="match status" value="1"/>
</dbReference>
<evidence type="ECO:0000256" key="5">
    <source>
        <dbReference type="ARBA" id="ARBA00023034"/>
    </source>
</evidence>
<name>A0A517RFU3_9PLAN</name>
<reference evidence="8 9" key="1">
    <citation type="submission" date="2019-02" db="EMBL/GenBank/DDBJ databases">
        <title>Deep-cultivation of Planctomycetes and their phenomic and genomic characterization uncovers novel biology.</title>
        <authorList>
            <person name="Wiegand S."/>
            <person name="Jogler M."/>
            <person name="Boedeker C."/>
            <person name="Pinto D."/>
            <person name="Vollmers J."/>
            <person name="Rivas-Marin E."/>
            <person name="Kohn T."/>
            <person name="Peeters S.H."/>
            <person name="Heuer A."/>
            <person name="Rast P."/>
            <person name="Oberbeckmann S."/>
            <person name="Bunk B."/>
            <person name="Jeske O."/>
            <person name="Meyerdierks A."/>
            <person name="Storesund J.E."/>
            <person name="Kallscheuer N."/>
            <person name="Luecker S."/>
            <person name="Lage O.M."/>
            <person name="Pohl T."/>
            <person name="Merkel B.J."/>
            <person name="Hornburger P."/>
            <person name="Mueller R.-W."/>
            <person name="Bruemmer F."/>
            <person name="Labrenz M."/>
            <person name="Spormann A.M."/>
            <person name="Op den Camp H."/>
            <person name="Overmann J."/>
            <person name="Amann R."/>
            <person name="Jetten M.S.M."/>
            <person name="Mascher T."/>
            <person name="Medema M.H."/>
            <person name="Devos D.P."/>
            <person name="Kaster A.-K."/>
            <person name="Ovreas L."/>
            <person name="Rohde M."/>
            <person name="Galperin M.Y."/>
            <person name="Jogler C."/>
        </authorList>
    </citation>
    <scope>NUCLEOTIDE SEQUENCE [LARGE SCALE GENOMIC DNA]</scope>
    <source>
        <strain evidence="8 9">Pan241w</strain>
    </source>
</reference>
<dbReference type="AlphaFoldDB" id="A0A517RFU3"/>
<dbReference type="KEGG" id="gaz:Pan241w_28410"/>
<evidence type="ECO:0000256" key="3">
    <source>
        <dbReference type="ARBA" id="ARBA00022692"/>
    </source>
</evidence>
<dbReference type="Proteomes" id="UP000317171">
    <property type="component" value="Chromosome"/>
</dbReference>
<dbReference type="GO" id="GO:0008146">
    <property type="term" value="F:sulfotransferase activity"/>
    <property type="evidence" value="ECO:0007669"/>
    <property type="project" value="InterPro"/>
</dbReference>
<keyword evidence="7" id="KW-0325">Glycoprotein</keyword>
<evidence type="ECO:0000256" key="2">
    <source>
        <dbReference type="ARBA" id="ARBA00022679"/>
    </source>
</evidence>
<evidence type="ECO:0000256" key="1">
    <source>
        <dbReference type="ARBA" id="ARBA00004323"/>
    </source>
</evidence>
<dbReference type="InterPro" id="IPR005331">
    <property type="entry name" value="Sulfotransferase"/>
</dbReference>
<dbReference type="EMBL" id="CP036269">
    <property type="protein sequence ID" value="QDT42752.1"/>
    <property type="molecule type" value="Genomic_DNA"/>
</dbReference>
<protein>
    <submittedName>
        <fullName evidence="8">Sulfotransferase family protein</fullName>
    </submittedName>
</protein>